<evidence type="ECO:0000256" key="1">
    <source>
        <dbReference type="SAM" id="MobiDB-lite"/>
    </source>
</evidence>
<accession>A0A6A6FK05</accession>
<sequence>MTSQVPSKPMPGSSFHTDTSSKYFLPNDAVERDRLRAQHEAVVAFMHNRPIHAPIENPRTILDIGCGVNASMTIFLAKKFPNAKVYGVDLSPIDVGDAAPSNVSFILGNVHNLVDKDPRLQRGSADYIFSRFMVAGVEDWQEHIKSISMLLAPGGYLELHEMIRPSWRNMATDEEISRDWRCLHLGHPDMFWPENDPTGLKYFLSLMQASGLQDVEGKLYKLAPSKEPHAQLWSRYAEDLFPTAWVGPIQRWLPGEEHAEERKKLIAELFEKMKPREDVYFPVEVVWGRKGEN</sequence>
<dbReference type="Gene3D" id="3.40.50.150">
    <property type="entry name" value="Vaccinia Virus protein VP39"/>
    <property type="match status" value="1"/>
</dbReference>
<dbReference type="CDD" id="cd02440">
    <property type="entry name" value="AdoMet_MTases"/>
    <property type="match status" value="1"/>
</dbReference>
<keyword evidence="3" id="KW-1185">Reference proteome</keyword>
<evidence type="ECO:0000313" key="2">
    <source>
        <dbReference type="EMBL" id="KAF2213720.1"/>
    </source>
</evidence>
<dbReference type="OrthoDB" id="10017101at2759"/>
<proteinExistence type="predicted"/>
<gene>
    <name evidence="2" type="ORF">CERZMDRAFT_96545</name>
</gene>
<dbReference type="Proteomes" id="UP000799539">
    <property type="component" value="Unassembled WGS sequence"/>
</dbReference>
<dbReference type="AlphaFoldDB" id="A0A6A6FK05"/>
<protein>
    <recommendedName>
        <fullName evidence="4">Methyltransferase domain-containing protein</fullName>
    </recommendedName>
</protein>
<dbReference type="PANTHER" id="PTHR43591">
    <property type="entry name" value="METHYLTRANSFERASE"/>
    <property type="match status" value="1"/>
</dbReference>
<dbReference type="Pfam" id="PF13489">
    <property type="entry name" value="Methyltransf_23"/>
    <property type="match status" value="1"/>
</dbReference>
<dbReference type="EMBL" id="ML992670">
    <property type="protein sequence ID" value="KAF2213720.1"/>
    <property type="molecule type" value="Genomic_DNA"/>
</dbReference>
<name>A0A6A6FK05_9PEZI</name>
<evidence type="ECO:0000313" key="3">
    <source>
        <dbReference type="Proteomes" id="UP000799539"/>
    </source>
</evidence>
<feature type="region of interest" description="Disordered" evidence="1">
    <location>
        <begin position="1"/>
        <end position="20"/>
    </location>
</feature>
<reference evidence="2" key="1">
    <citation type="journal article" date="2020" name="Stud. Mycol.">
        <title>101 Dothideomycetes genomes: a test case for predicting lifestyles and emergence of pathogens.</title>
        <authorList>
            <person name="Haridas S."/>
            <person name="Albert R."/>
            <person name="Binder M."/>
            <person name="Bloem J."/>
            <person name="Labutti K."/>
            <person name="Salamov A."/>
            <person name="Andreopoulos B."/>
            <person name="Baker S."/>
            <person name="Barry K."/>
            <person name="Bills G."/>
            <person name="Bluhm B."/>
            <person name="Cannon C."/>
            <person name="Castanera R."/>
            <person name="Culley D."/>
            <person name="Daum C."/>
            <person name="Ezra D."/>
            <person name="Gonzalez J."/>
            <person name="Henrissat B."/>
            <person name="Kuo A."/>
            <person name="Liang C."/>
            <person name="Lipzen A."/>
            <person name="Lutzoni F."/>
            <person name="Magnuson J."/>
            <person name="Mondo S."/>
            <person name="Nolan M."/>
            <person name="Ohm R."/>
            <person name="Pangilinan J."/>
            <person name="Park H.-J."/>
            <person name="Ramirez L."/>
            <person name="Alfaro M."/>
            <person name="Sun H."/>
            <person name="Tritt A."/>
            <person name="Yoshinaga Y."/>
            <person name="Zwiers L.-H."/>
            <person name="Turgeon B."/>
            <person name="Goodwin S."/>
            <person name="Spatafora J."/>
            <person name="Crous P."/>
            <person name="Grigoriev I."/>
        </authorList>
    </citation>
    <scope>NUCLEOTIDE SEQUENCE</scope>
    <source>
        <strain evidence="2">SCOH1-5</strain>
    </source>
</reference>
<evidence type="ECO:0008006" key="4">
    <source>
        <dbReference type="Google" id="ProtNLM"/>
    </source>
</evidence>
<organism evidence="2 3">
    <name type="scientific">Cercospora zeae-maydis SCOH1-5</name>
    <dbReference type="NCBI Taxonomy" id="717836"/>
    <lineage>
        <taxon>Eukaryota</taxon>
        <taxon>Fungi</taxon>
        <taxon>Dikarya</taxon>
        <taxon>Ascomycota</taxon>
        <taxon>Pezizomycotina</taxon>
        <taxon>Dothideomycetes</taxon>
        <taxon>Dothideomycetidae</taxon>
        <taxon>Mycosphaerellales</taxon>
        <taxon>Mycosphaerellaceae</taxon>
        <taxon>Cercospora</taxon>
    </lineage>
</organism>
<dbReference type="PANTHER" id="PTHR43591:SF24">
    <property type="entry name" value="2-METHOXY-6-POLYPRENYL-1,4-BENZOQUINOL METHYLASE, MITOCHONDRIAL"/>
    <property type="match status" value="1"/>
</dbReference>
<dbReference type="InterPro" id="IPR029063">
    <property type="entry name" value="SAM-dependent_MTases_sf"/>
</dbReference>
<dbReference type="SUPFAM" id="SSF53335">
    <property type="entry name" value="S-adenosyl-L-methionine-dependent methyltransferases"/>
    <property type="match status" value="1"/>
</dbReference>
<dbReference type="GO" id="GO:0008168">
    <property type="term" value="F:methyltransferase activity"/>
    <property type="evidence" value="ECO:0007669"/>
    <property type="project" value="TreeGrafter"/>
</dbReference>